<dbReference type="EMBL" id="JAAGPU010000015">
    <property type="protein sequence ID" value="NEU05079.1"/>
    <property type="molecule type" value="Genomic_DNA"/>
</dbReference>
<name>A0A6M0H384_9CLOT</name>
<accession>A0A6M0H384</accession>
<reference evidence="1 2" key="1">
    <citation type="submission" date="2020-02" db="EMBL/GenBank/DDBJ databases">
        <title>Genome assembly of a novel Clostridium senegalense strain.</title>
        <authorList>
            <person name="Gupta T.B."/>
            <person name="Jauregui R."/>
            <person name="Maclean P."/>
            <person name="Nawarathana A."/>
            <person name="Brightwell G."/>
        </authorList>
    </citation>
    <scope>NUCLEOTIDE SEQUENCE [LARGE SCALE GENOMIC DNA]</scope>
    <source>
        <strain evidence="1 2">AGRFS4</strain>
    </source>
</reference>
<dbReference type="AlphaFoldDB" id="A0A6M0H384"/>
<gene>
    <name evidence="1" type="ORF">G3M99_09475</name>
</gene>
<evidence type="ECO:0000313" key="2">
    <source>
        <dbReference type="Proteomes" id="UP000481872"/>
    </source>
</evidence>
<organism evidence="1 2">
    <name type="scientific">Clostridium senegalense</name>
    <dbReference type="NCBI Taxonomy" id="1465809"/>
    <lineage>
        <taxon>Bacteria</taxon>
        <taxon>Bacillati</taxon>
        <taxon>Bacillota</taxon>
        <taxon>Clostridia</taxon>
        <taxon>Eubacteriales</taxon>
        <taxon>Clostridiaceae</taxon>
        <taxon>Clostridium</taxon>
    </lineage>
</organism>
<evidence type="ECO:0000313" key="1">
    <source>
        <dbReference type="EMBL" id="NEU05079.1"/>
    </source>
</evidence>
<comment type="caution">
    <text evidence="1">The sequence shown here is derived from an EMBL/GenBank/DDBJ whole genome shotgun (WGS) entry which is preliminary data.</text>
</comment>
<protein>
    <submittedName>
        <fullName evidence="1">Uncharacterized protein</fullName>
    </submittedName>
</protein>
<keyword evidence="2" id="KW-1185">Reference proteome</keyword>
<dbReference type="Proteomes" id="UP000481872">
    <property type="component" value="Unassembled WGS sequence"/>
</dbReference>
<proteinExistence type="predicted"/>
<sequence>MKNVKNSNNNSSTLTNMCYNGIVDRSYFSGKFRNTSVFDVKTYANSFTDIVDNNLTDQNNLF</sequence>
<dbReference type="RefSeq" id="WP_010292063.1">
    <property type="nucleotide sequence ID" value="NZ_CABKRL010000001.1"/>
</dbReference>